<name>O66050_RUMAL</name>
<protein>
    <submittedName>
        <fullName evidence="4">Beta-glucosidase</fullName>
    </submittedName>
</protein>
<dbReference type="GO" id="GO:0008422">
    <property type="term" value="F:beta-glucosidase activity"/>
    <property type="evidence" value="ECO:0007669"/>
    <property type="project" value="UniProtKB-ARBA"/>
</dbReference>
<feature type="domain" description="Fibronectin type III-like" evidence="3">
    <location>
        <begin position="596"/>
        <end position="666"/>
    </location>
</feature>
<accession>O66050</accession>
<dbReference type="Gene3D" id="2.60.40.10">
    <property type="entry name" value="Immunoglobulins"/>
    <property type="match status" value="1"/>
</dbReference>
<dbReference type="SUPFAM" id="SSF51445">
    <property type="entry name" value="(Trans)glycosidases"/>
    <property type="match status" value="1"/>
</dbReference>
<dbReference type="GO" id="GO:0005975">
    <property type="term" value="P:carbohydrate metabolic process"/>
    <property type="evidence" value="ECO:0007669"/>
    <property type="project" value="InterPro"/>
</dbReference>
<dbReference type="InterPro" id="IPR017853">
    <property type="entry name" value="GH"/>
</dbReference>
<dbReference type="PANTHER" id="PTHR42715">
    <property type="entry name" value="BETA-GLUCOSIDASE"/>
    <property type="match status" value="1"/>
</dbReference>
<dbReference type="PRINTS" id="PR00133">
    <property type="entry name" value="GLHYDRLASE3"/>
</dbReference>
<dbReference type="Pfam" id="PF01915">
    <property type="entry name" value="Glyco_hydro_3_C"/>
    <property type="match status" value="1"/>
</dbReference>
<dbReference type="SMART" id="SM01217">
    <property type="entry name" value="Fn3_like"/>
    <property type="match status" value="1"/>
</dbReference>
<dbReference type="FunFam" id="2.60.40.10:FF:000495">
    <property type="entry name" value="Periplasmic beta-glucosidase"/>
    <property type="match status" value="1"/>
</dbReference>
<organism evidence="4">
    <name type="scientific">Ruminococcus albus</name>
    <dbReference type="NCBI Taxonomy" id="1264"/>
    <lineage>
        <taxon>Bacteria</taxon>
        <taxon>Bacillati</taxon>
        <taxon>Bacillota</taxon>
        <taxon>Clostridia</taxon>
        <taxon>Eubacteriales</taxon>
        <taxon>Oscillospiraceae</taxon>
        <taxon>Ruminococcus</taxon>
    </lineage>
</organism>
<dbReference type="SUPFAM" id="SSF52279">
    <property type="entry name" value="Beta-D-glucan exohydrolase, C-terminal domain"/>
    <property type="match status" value="1"/>
</dbReference>
<dbReference type="Pfam" id="PF00933">
    <property type="entry name" value="Glyco_hydro_3"/>
    <property type="match status" value="1"/>
</dbReference>
<evidence type="ECO:0000256" key="2">
    <source>
        <dbReference type="ARBA" id="ARBA00022801"/>
    </source>
</evidence>
<evidence type="ECO:0000259" key="3">
    <source>
        <dbReference type="SMART" id="SM01217"/>
    </source>
</evidence>
<dbReference type="InterPro" id="IPR001764">
    <property type="entry name" value="Glyco_hydro_3_N"/>
</dbReference>
<dbReference type="PANTHER" id="PTHR42715:SF10">
    <property type="entry name" value="BETA-GLUCOSIDASE"/>
    <property type="match status" value="1"/>
</dbReference>
<dbReference type="InterPro" id="IPR002772">
    <property type="entry name" value="Glyco_hydro_3_C"/>
</dbReference>
<dbReference type="Gene3D" id="3.40.50.1700">
    <property type="entry name" value="Glycoside hydrolase family 3 C-terminal domain"/>
    <property type="match status" value="1"/>
</dbReference>
<evidence type="ECO:0000313" key="4">
    <source>
        <dbReference type="EMBL" id="AAC05445.1"/>
    </source>
</evidence>
<dbReference type="Gene3D" id="3.20.20.300">
    <property type="entry name" value="Glycoside hydrolase, family 3, N-terminal domain"/>
    <property type="match status" value="1"/>
</dbReference>
<sequence length="772" mass="86093">MIINLLKRRIKVMDIAHIMEIMTLEEKASLCSGADFWHTKAIERLDIPQIMVSDGPHGLRKNVDGSNDPNEAIEAVCFPTAAALACSYDRELLKDIGKALGEECQSEKVSVILGPGCNIKRSPLCGRNFEYFSEDPYLASQMAISHIKGVQSKGAGTSLKHFAANNQEHRRMSVSAEIDERTLHEIYLAAFESVIKEAKPWTVMCSYNKINGEYSSQNKSLLTDTLREKWGFDGLVMSDWGAVDDRVKGIEAGLDLEMPGSMCKNDKMILKAVEDGKLSVEALDKCVKRILELIDKSLECRTEMDWDKERHHQLAQKAAEKSAVLLKNDDHILPLSKNEKIAFIGAFAEQPRYQGGGSSHINSFRTVSALEAVDGWENITYAKGFSLDNDEINTELEQQAVEAAMNADKVVVFAGLPDSFESEGFDRKHMQLPQCQIDLIDKLSEVNPNIVVVLHNGAPVEMPFANGDEDSNSVKAILEMYLSGQAAGEAVVRILFGEVNPSGKLAETFPLRLEDNPSYLNFPGEADIVKYSEGIFVGYRYYEKKNMEVLYPFGHGLSYTEFEYSDIKISSYEISDKKAFTVEMTVTNSGSRDGEEIIQLYIEPLTPTVIRPIKELKGFEKVFLKAGESKRVVFRLDSSAFAYYSDKIHDWLSESGYYNILIGKSSADICLEEQVHFNSSVRIPILFTLDNTVSDINSTAEGKKLFKDMMSTVFATANGGADQLGDSAREMEMAIANDLPLHAMVSFTDNPDITREKLQMMLDKLNVIINSK</sequence>
<evidence type="ECO:0000256" key="1">
    <source>
        <dbReference type="ARBA" id="ARBA00005336"/>
    </source>
</evidence>
<dbReference type="InterPro" id="IPR026891">
    <property type="entry name" value="Fn3-like"/>
</dbReference>
<reference evidence="4" key="1">
    <citation type="submission" date="1997-03" db="EMBL/GenBank/DDBJ databases">
        <title>Sequence and structure of Ruminococcus albus 7.</title>
        <authorList>
            <person name="Cho K.K."/>
        </authorList>
    </citation>
    <scope>NUCLEOTIDE SEQUENCE</scope>
    <source>
        <strain evidence="4">7</strain>
    </source>
</reference>
<gene>
    <name evidence="4" type="primary">gluA</name>
</gene>
<dbReference type="CAZy" id="GH3">
    <property type="family name" value="Glycoside Hydrolase Family 3"/>
</dbReference>
<dbReference type="SMR" id="O66050"/>
<comment type="similarity">
    <text evidence="1">Belongs to the glycosyl hydrolase 3 family.</text>
</comment>
<dbReference type="Pfam" id="PF14310">
    <property type="entry name" value="Fn3-like"/>
    <property type="match status" value="1"/>
</dbReference>
<dbReference type="InterPro" id="IPR036881">
    <property type="entry name" value="Glyco_hydro_3_C_sf"/>
</dbReference>
<keyword evidence="2" id="KW-0378">Hydrolase</keyword>
<dbReference type="EMBL" id="U92808">
    <property type="protein sequence ID" value="AAC05445.1"/>
    <property type="molecule type" value="mRNA"/>
</dbReference>
<dbReference type="InterPro" id="IPR013783">
    <property type="entry name" value="Ig-like_fold"/>
</dbReference>
<dbReference type="AlphaFoldDB" id="O66050"/>
<dbReference type="InterPro" id="IPR050288">
    <property type="entry name" value="Cellulose_deg_GH3"/>
</dbReference>
<dbReference type="InterPro" id="IPR036962">
    <property type="entry name" value="Glyco_hydro_3_N_sf"/>
</dbReference>
<proteinExistence type="evidence at transcript level"/>